<sequence>MPVAFYGAPAKKRSAKVWCLEVRATLLFELYKLSVFPPDVADPVFNAKSLPYPRPLSQRSVCRAASL</sequence>
<dbReference type="GeneID" id="85434895"/>
<name>A0AAD8UYL4_9PEZI</name>
<protein>
    <submittedName>
        <fullName evidence="1">Uncharacterized protein</fullName>
    </submittedName>
</protein>
<comment type="caution">
    <text evidence="1">The sequence shown here is derived from an EMBL/GenBank/DDBJ whole genome shotgun (WGS) entry which is preliminary data.</text>
</comment>
<gene>
    <name evidence="1" type="ORF">LY79DRAFT_105064</name>
</gene>
<evidence type="ECO:0000313" key="2">
    <source>
        <dbReference type="Proteomes" id="UP001230504"/>
    </source>
</evidence>
<reference evidence="1" key="1">
    <citation type="submission" date="2021-06" db="EMBL/GenBank/DDBJ databases">
        <title>Comparative genomics, transcriptomics and evolutionary studies reveal genomic signatures of adaptation to plant cell wall in hemibiotrophic fungi.</title>
        <authorList>
            <consortium name="DOE Joint Genome Institute"/>
            <person name="Baroncelli R."/>
            <person name="Diaz J.F."/>
            <person name="Benocci T."/>
            <person name="Peng M."/>
            <person name="Battaglia E."/>
            <person name="Haridas S."/>
            <person name="Andreopoulos W."/>
            <person name="Labutti K."/>
            <person name="Pangilinan J."/>
            <person name="Floch G.L."/>
            <person name="Makela M.R."/>
            <person name="Henrissat B."/>
            <person name="Grigoriev I.V."/>
            <person name="Crouch J.A."/>
            <person name="De Vries R.P."/>
            <person name="Sukno S.A."/>
            <person name="Thon M.R."/>
        </authorList>
    </citation>
    <scope>NUCLEOTIDE SEQUENCE</scope>
    <source>
        <strain evidence="1">CBS 125086</strain>
    </source>
</reference>
<dbReference type="EMBL" id="JAHLJV010000155">
    <property type="protein sequence ID" value="KAK1566165.1"/>
    <property type="molecule type" value="Genomic_DNA"/>
</dbReference>
<evidence type="ECO:0000313" key="1">
    <source>
        <dbReference type="EMBL" id="KAK1566165.1"/>
    </source>
</evidence>
<proteinExistence type="predicted"/>
<dbReference type="AlphaFoldDB" id="A0AAD8UYL4"/>
<accession>A0AAD8UYL4</accession>
<organism evidence="1 2">
    <name type="scientific">Colletotrichum navitas</name>
    <dbReference type="NCBI Taxonomy" id="681940"/>
    <lineage>
        <taxon>Eukaryota</taxon>
        <taxon>Fungi</taxon>
        <taxon>Dikarya</taxon>
        <taxon>Ascomycota</taxon>
        <taxon>Pezizomycotina</taxon>
        <taxon>Sordariomycetes</taxon>
        <taxon>Hypocreomycetidae</taxon>
        <taxon>Glomerellales</taxon>
        <taxon>Glomerellaceae</taxon>
        <taxon>Colletotrichum</taxon>
        <taxon>Colletotrichum graminicola species complex</taxon>
    </lineage>
</organism>
<dbReference type="RefSeq" id="XP_060407369.1">
    <property type="nucleotide sequence ID" value="XM_060550655.1"/>
</dbReference>
<keyword evidence="2" id="KW-1185">Reference proteome</keyword>
<dbReference type="Proteomes" id="UP001230504">
    <property type="component" value="Unassembled WGS sequence"/>
</dbReference>